<dbReference type="PANTHER" id="PTHR15109:SF4">
    <property type="entry name" value="FAM193 C-TERMINAL DOMAIN-CONTAINING PROTEIN"/>
    <property type="match status" value="1"/>
</dbReference>
<evidence type="ECO:0000259" key="5">
    <source>
        <dbReference type="Pfam" id="PF15914"/>
    </source>
</evidence>
<evidence type="ECO:0000256" key="3">
    <source>
        <dbReference type="ARBA" id="ARBA00023054"/>
    </source>
</evidence>
<accession>A0AAR5PVQ6</accession>
<dbReference type="GeneID" id="109540953"/>
<dbReference type="KEGG" id="dpa:109540953"/>
<reference evidence="7" key="1">
    <citation type="journal article" date="2013" name="Genome Biol.">
        <title>Draft genome of the mountain pine beetle, Dendroctonus ponderosae Hopkins, a major forest pest.</title>
        <authorList>
            <person name="Keeling C.I."/>
            <person name="Yuen M.M."/>
            <person name="Liao N.Y."/>
            <person name="Docking T.R."/>
            <person name="Chan S.K."/>
            <person name="Taylor G.A."/>
            <person name="Palmquist D.L."/>
            <person name="Jackman S.D."/>
            <person name="Nguyen A."/>
            <person name="Li M."/>
            <person name="Henderson H."/>
            <person name="Janes J.K."/>
            <person name="Zhao Y."/>
            <person name="Pandoh P."/>
            <person name="Moore R."/>
            <person name="Sperling F.A."/>
            <person name="Huber D.P."/>
            <person name="Birol I."/>
            <person name="Jones S.J."/>
            <person name="Bohlmann J."/>
        </authorList>
    </citation>
    <scope>NUCLEOTIDE SEQUENCE</scope>
</reference>
<dbReference type="Pfam" id="PF15914">
    <property type="entry name" value="FAM193_C"/>
    <property type="match status" value="1"/>
</dbReference>
<dbReference type="EnsemblMetazoa" id="XM_019909531.1">
    <property type="protein sequence ID" value="XP_019765090.1"/>
    <property type="gene ID" value="LOC109540953"/>
</dbReference>
<keyword evidence="2" id="KW-0597">Phosphoprotein</keyword>
<feature type="region of interest" description="Disordered" evidence="4">
    <location>
        <begin position="553"/>
        <end position="575"/>
    </location>
</feature>
<evidence type="ECO:0000256" key="1">
    <source>
        <dbReference type="ARBA" id="ARBA00009689"/>
    </source>
</evidence>
<proteinExistence type="inferred from homology"/>
<keyword evidence="7" id="KW-1185">Reference proteome</keyword>
<feature type="region of interest" description="Disordered" evidence="4">
    <location>
        <begin position="887"/>
        <end position="915"/>
    </location>
</feature>
<feature type="domain" description="FAM193 C-terminal" evidence="5">
    <location>
        <begin position="1169"/>
        <end position="1220"/>
    </location>
</feature>
<keyword evidence="3" id="KW-0175">Coiled coil</keyword>
<sequence>MGSEKEKMDRVVDVLRFIDLMVRQMCRRAHYDHLTRTKASKEDKDSIYSIDHLKKVYDKPRESIYHLIKNPQRTLKGLRVENPGPLPKKDSNFTKIEQKMLLDFVKKVQEQAPKVHFVWVDLQHYLFYAYRNFACQVPKITSDTLSTYFVCEMRELINCLREDDESQVWLRIFTLLREYCIFAQWHYSQNDKEEPLKKFFDYYEAMLTAAKTLIPVFTDFERDIIYKKYRVCWIDFNTFIFIRFFYESDRVKTKVDECLKTKKSVGDTPQTFVSMTKLKRTWSEHENRITVTNQQRKLADNSQEGIREKRILAAHKKLLSATFWVDRNNDVKKIVDLDRIDDNIFDLLKDRQFFPEGPGLNKNGQCICEECLVAKYKIYLDSNEDFSFIATEERTTYCRRCKCILNLEQFQDHVNDHLEDLSAVEKEVLKPSSVCRVISEKNDLKMNDSSILLSEMLSEKLKISNGDFVNTTDTGKLKNNDSLCSKTAFEKFIQSRKEKIIDKVKNGRIPSLRDELLANGFGKSLKDEADKPTSPSITAEKLAETEELLRQIRINGHRPGKRNASEPAGNKGAAPTVCPTAPEIVEPQKKCSCTYCEVFGIQKVVEPREKLRVRLFRRKEKKRESEINQKSFDRENSKFKLETRVPMPPSPSNFPASPPDLDPVSVGKMNEIRGLVNYIEGNPAKSKADLAQKKAAKKARQREKKEQEKLQVELEKKRKLEEMARQEHERKMELKREKERLEEQKKLEEAQLKKKLKKQRQAKKRESLVLQKTTIEETIPAMVTIKRVPGGMNGTPLVTITLKGCTPDQDKLLTTLVEEPVIDEYCKTAKMENKIVDVKGNKKKKNGIHSSNKNVEVPNEAKIIAKDVKVTLAVDKTSISSLPNGFEDIEVKRPKPRATKREREPTDDEIRSLGNLRLPPGITITKVEGPVANKSYHIPIANQIADSNKDSSVLGKSGVIVVDTEKLIQKTKNDDSSKVSKTSKKKKKKNKKTDVQPNESKEKPRMVTLRNPMFQQFQSQHLMKNTISVDESAPAAIFKTENGMVTIRSSRLQQSLECNMDRIVNSKPLEMPFIPNMTNFINSNNFNTTGGISVADNVKDEATVTPLDAQEILSGLPGIQITKIDKNDGNFDDNMDIDTSHHDAQVSIIPSNGNDFDLEFDKDDDWLYDNVFKPRDVLEDDMDDEELELEAFKRFCHQSVPPKEKKVAHFNVADIVLKKKLA</sequence>
<feature type="compositionally biased region" description="Basic and acidic residues" evidence="4">
    <location>
        <begin position="889"/>
        <end position="911"/>
    </location>
</feature>
<name>A0AAR5PVQ6_DENPD</name>
<organism evidence="6 7">
    <name type="scientific">Dendroctonus ponderosae</name>
    <name type="common">Mountain pine beetle</name>
    <dbReference type="NCBI Taxonomy" id="77166"/>
    <lineage>
        <taxon>Eukaryota</taxon>
        <taxon>Metazoa</taxon>
        <taxon>Ecdysozoa</taxon>
        <taxon>Arthropoda</taxon>
        <taxon>Hexapoda</taxon>
        <taxon>Insecta</taxon>
        <taxon>Pterygota</taxon>
        <taxon>Neoptera</taxon>
        <taxon>Endopterygota</taxon>
        <taxon>Coleoptera</taxon>
        <taxon>Polyphaga</taxon>
        <taxon>Cucujiformia</taxon>
        <taxon>Curculionidae</taxon>
        <taxon>Scolytinae</taxon>
        <taxon>Dendroctonus</taxon>
    </lineage>
</organism>
<dbReference type="AlphaFoldDB" id="A0AAR5PVQ6"/>
<feature type="compositionally biased region" description="Basic residues" evidence="4">
    <location>
        <begin position="981"/>
        <end position="991"/>
    </location>
</feature>
<dbReference type="InterPro" id="IPR031802">
    <property type="entry name" value="FAM193_C"/>
</dbReference>
<feature type="region of interest" description="Disordered" evidence="4">
    <location>
        <begin position="970"/>
        <end position="1005"/>
    </location>
</feature>
<evidence type="ECO:0000256" key="4">
    <source>
        <dbReference type="SAM" id="MobiDB-lite"/>
    </source>
</evidence>
<dbReference type="CDD" id="cd22249">
    <property type="entry name" value="UDM1_RNF168_RNF169-like"/>
    <property type="match status" value="1"/>
</dbReference>
<protein>
    <recommendedName>
        <fullName evidence="5">FAM193 C-terminal domain-containing protein</fullName>
    </recommendedName>
</protein>
<evidence type="ECO:0000313" key="6">
    <source>
        <dbReference type="EnsemblMetazoa" id="XP_019765090.1"/>
    </source>
</evidence>
<comment type="similarity">
    <text evidence="1">Belongs to the FAM193 family.</text>
</comment>
<dbReference type="Proteomes" id="UP000019118">
    <property type="component" value="Unassembled WGS sequence"/>
</dbReference>
<dbReference type="InterPro" id="IPR029717">
    <property type="entry name" value="FAM193"/>
</dbReference>
<reference evidence="6" key="2">
    <citation type="submission" date="2024-08" db="UniProtKB">
        <authorList>
            <consortium name="EnsemblMetazoa"/>
        </authorList>
    </citation>
    <scope>IDENTIFICATION</scope>
</reference>
<evidence type="ECO:0000256" key="2">
    <source>
        <dbReference type="ARBA" id="ARBA00022553"/>
    </source>
</evidence>
<evidence type="ECO:0000313" key="7">
    <source>
        <dbReference type="Proteomes" id="UP000019118"/>
    </source>
</evidence>
<feature type="region of interest" description="Disordered" evidence="4">
    <location>
        <begin position="686"/>
        <end position="710"/>
    </location>
</feature>
<dbReference type="PANTHER" id="PTHR15109">
    <property type="entry name" value="AGAP004327-PA"/>
    <property type="match status" value="1"/>
</dbReference>